<gene>
    <name evidence="1" type="ordered locus">AciPR4_3086</name>
</gene>
<dbReference type="OrthoDB" id="121741at2"/>
<dbReference type="RefSeq" id="WP_013569576.1">
    <property type="nucleotide sequence ID" value="NC_014963.1"/>
</dbReference>
<dbReference type="EMBL" id="CP002467">
    <property type="protein sequence ID" value="ADV83845.1"/>
    <property type="molecule type" value="Genomic_DNA"/>
</dbReference>
<accession>E8V627</accession>
<organism evidence="1 2">
    <name type="scientific">Terriglobus saanensis (strain ATCC BAA-1853 / DSM 23119 / SP1PR4)</name>
    <dbReference type="NCBI Taxonomy" id="401053"/>
    <lineage>
        <taxon>Bacteria</taxon>
        <taxon>Pseudomonadati</taxon>
        <taxon>Acidobacteriota</taxon>
        <taxon>Terriglobia</taxon>
        <taxon>Terriglobales</taxon>
        <taxon>Acidobacteriaceae</taxon>
        <taxon>Terriglobus</taxon>
    </lineage>
</organism>
<evidence type="ECO:0000313" key="1">
    <source>
        <dbReference type="EMBL" id="ADV83845.1"/>
    </source>
</evidence>
<evidence type="ECO:0000313" key="2">
    <source>
        <dbReference type="Proteomes" id="UP000006844"/>
    </source>
</evidence>
<protein>
    <submittedName>
        <fullName evidence="1">Uncharacterized protein</fullName>
    </submittedName>
</protein>
<dbReference type="Proteomes" id="UP000006844">
    <property type="component" value="Chromosome"/>
</dbReference>
<dbReference type="KEGG" id="tsa:AciPR4_3086"/>
<dbReference type="HOGENOM" id="CLU_175458_0_0_0"/>
<keyword evidence="2" id="KW-1185">Reference proteome</keyword>
<sequence length="95" mass="10640">MAESIFWDRKEELEKYEFMMGTERGRLAVTMDVLTDSLALIGQHGVYCTSNRNPAVPALDLQAVLAGINGAKELISSVMEEMRKKRDAELQQPPV</sequence>
<proteinExistence type="predicted"/>
<dbReference type="AlphaFoldDB" id="E8V627"/>
<name>E8V627_TERSS</name>
<dbReference type="eggNOG" id="ENOG5032STF">
    <property type="taxonomic scope" value="Bacteria"/>
</dbReference>
<reference evidence="1 2" key="1">
    <citation type="journal article" date="2012" name="Stand. Genomic Sci.">
        <title>Complete genome sequence of Terriglobus saanensis type strain SP1PR4(T), an Acidobacteria from tundra soil.</title>
        <authorList>
            <person name="Rawat S.R."/>
            <person name="Mannisto M.K."/>
            <person name="Starovoytov V."/>
            <person name="Goodwin L."/>
            <person name="Nolan M."/>
            <person name="Hauser L."/>
            <person name="Land M."/>
            <person name="Davenport K.W."/>
            <person name="Woyke T."/>
            <person name="Haggblom M.M."/>
        </authorList>
    </citation>
    <scope>NUCLEOTIDE SEQUENCE</scope>
    <source>
        <strain evidence="2">ATCC BAA-1853 / DSM 23119 / SP1PR4</strain>
    </source>
</reference>
<dbReference type="STRING" id="401053.AciPR4_3086"/>